<accession>A0ABT7MVX1</accession>
<name>A0ABT7MVX1_9MICO</name>
<protein>
    <submittedName>
        <fullName evidence="2">DUF1156 domain-containing protein</fullName>
    </submittedName>
</protein>
<keyword evidence="3" id="KW-1185">Reference proteome</keyword>
<dbReference type="RefSeq" id="WP_286287161.1">
    <property type="nucleotide sequence ID" value="NZ_JASXSZ010000001.1"/>
</dbReference>
<evidence type="ECO:0000259" key="1">
    <source>
        <dbReference type="Pfam" id="PF06634"/>
    </source>
</evidence>
<gene>
    <name evidence="2" type="ORF">QSV35_04585</name>
</gene>
<dbReference type="InterPro" id="IPR009537">
    <property type="entry name" value="DUF1156"/>
</dbReference>
<organism evidence="2 3">
    <name type="scientific">Microbacterium candidum</name>
    <dbReference type="NCBI Taxonomy" id="3041922"/>
    <lineage>
        <taxon>Bacteria</taxon>
        <taxon>Bacillati</taxon>
        <taxon>Actinomycetota</taxon>
        <taxon>Actinomycetes</taxon>
        <taxon>Micrococcales</taxon>
        <taxon>Microbacteriaceae</taxon>
        <taxon>Microbacterium</taxon>
    </lineage>
</organism>
<comment type="caution">
    <text evidence="2">The sequence shown here is derived from an EMBL/GenBank/DDBJ whole genome shotgun (WGS) entry which is preliminary data.</text>
</comment>
<dbReference type="EMBL" id="JASXSZ010000001">
    <property type="protein sequence ID" value="MDL9978599.1"/>
    <property type="molecule type" value="Genomic_DNA"/>
</dbReference>
<dbReference type="SUPFAM" id="SSF53335">
    <property type="entry name" value="S-adenosyl-L-methionine-dependent methyltransferases"/>
    <property type="match status" value="1"/>
</dbReference>
<feature type="domain" description="DUF1156" evidence="1">
    <location>
        <begin position="12"/>
        <end position="63"/>
    </location>
</feature>
<reference evidence="2 3" key="1">
    <citation type="submission" date="2023-06" db="EMBL/GenBank/DDBJ databases">
        <title>Microbacterium sp. nov., isolated from a waste landfill.</title>
        <authorList>
            <person name="Wen W."/>
        </authorList>
    </citation>
    <scope>NUCLEOTIDE SEQUENCE [LARGE SCALE GENOMIC DNA]</scope>
    <source>
        <strain evidence="2 3">ASV49</strain>
    </source>
</reference>
<dbReference type="Pfam" id="PF06634">
    <property type="entry name" value="DUF1156"/>
    <property type="match status" value="1"/>
</dbReference>
<dbReference type="Proteomes" id="UP001235064">
    <property type="component" value="Unassembled WGS sequence"/>
</dbReference>
<evidence type="ECO:0000313" key="2">
    <source>
        <dbReference type="EMBL" id="MDL9978599.1"/>
    </source>
</evidence>
<evidence type="ECO:0000313" key="3">
    <source>
        <dbReference type="Proteomes" id="UP001235064"/>
    </source>
</evidence>
<dbReference type="InterPro" id="IPR029063">
    <property type="entry name" value="SAM-dependent_MTases_sf"/>
</dbReference>
<proteinExistence type="predicted"/>
<dbReference type="Gene3D" id="3.40.50.150">
    <property type="entry name" value="Vaccinia Virus protein VP39"/>
    <property type="match status" value="1"/>
</dbReference>
<sequence>MAPKRKLIEVSIPLDEINKQSAREKSIRHGHPSTLHLWWARRPLATARAVLFAQLVDDPSVREDEFIAEARQKGYEDPEGWAGHRIKQERERLFDLITRMVDWDNLGDEALFDAVRAEIMKSTNGNPPAILDPFAGGGTIPLEAQRLGLEAHASDLNPVAVLINKALIEIPPKFAGREPVFPGAAGTRTNWPKATGLAEDVRRYGDWMRDEAQKRIGHLYPKATLPGGGEATVIAWIWARTVSCPNPACGIEMPLVRSWWLGKKKGKEAYIVPRVVGSRVEYGMGHSAEDAPAGDTDGTVGRTGATCISCGAAVDLSYVRAEGRAGRLGRDLIAIVAEGGRARTYLPPNASHRAAAEVDRPDELPEGAIAEQALGFRVQAYGLTEWADLFTNRQLVTLTTLSDIVSAVRDRALGDAQLALAGVGERLETGGSGAAAYADAVATYLALALSRMSDRHSLLTTWDSGPKKEYERSVFSRPAVQMTWDFTESNPLGGAGASFDASLAWLVKAVERLPGHNRGVVDAADAAARNFDSLLISTDPPYYDNIGYSDLSDYFYVWLRRSLRDIHPGLFSTILVPKAEELVANPYRHDGADGARRFFEHGFEQVFARARHSTSGDYPIAVYYAFKQSETDEGGDASTGWETILGSMVRAGWQVTATWPMRSELATRIRNIGSNALATSVVLSLRPRPEGAPITDRRGFIAAMKRELGPALRELQQGGIAPVDLPQSAIGPGMAVFSRYARVIESDGSEMTVRSALARINEVLDELLTEQEGDFDPTTRFAIAWYRSNGYDAGAFGDAENLARARATAVSAMERGGILSARAGRVQLYRPVDLPDDYDVTTDQRTSAWEALQHTIRIQEAEGIPAAGAFLHDASRRSDGAVDLDLVKELAYLLFQVAEKNGWTKDAISFNGIATSWSELLDSRRTAMPVSIAATLDFDTLNE</sequence>